<dbReference type="OMA" id="FWIFPPQ"/>
<evidence type="ECO:0000256" key="4">
    <source>
        <dbReference type="ARBA" id="ARBA00022989"/>
    </source>
</evidence>
<evidence type="ECO:0000259" key="7">
    <source>
        <dbReference type="Pfam" id="PF02544"/>
    </source>
</evidence>
<evidence type="ECO:0000256" key="1">
    <source>
        <dbReference type="ARBA" id="ARBA00004141"/>
    </source>
</evidence>
<dbReference type="EMBL" id="CM007383">
    <property type="protein sequence ID" value="ONK74253.1"/>
    <property type="molecule type" value="Genomic_DNA"/>
</dbReference>
<evidence type="ECO:0000256" key="5">
    <source>
        <dbReference type="ARBA" id="ARBA00023136"/>
    </source>
</evidence>
<evidence type="ECO:0000256" key="3">
    <source>
        <dbReference type="ARBA" id="ARBA00022692"/>
    </source>
</evidence>
<dbReference type="Proteomes" id="UP000243459">
    <property type="component" value="Chromosome 3"/>
</dbReference>
<feature type="transmembrane region" description="Helical" evidence="6">
    <location>
        <begin position="101"/>
        <end position="122"/>
    </location>
</feature>
<dbReference type="PANTHER" id="PTHR10556">
    <property type="entry name" value="3-OXO-5-ALPHA-STEROID 4-DEHYDROGENASE"/>
    <property type="match status" value="1"/>
</dbReference>
<dbReference type="Gene3D" id="1.20.120.1630">
    <property type="match status" value="1"/>
</dbReference>
<evidence type="ECO:0000256" key="6">
    <source>
        <dbReference type="SAM" id="Phobius"/>
    </source>
</evidence>
<feature type="transmembrane region" description="Helical" evidence="6">
    <location>
        <begin position="45"/>
        <end position="65"/>
    </location>
</feature>
<dbReference type="FunFam" id="1.20.120.1630:FF:000017">
    <property type="entry name" value="3-oxo-5-alpha-steroid 4-dehydrogenase family protein"/>
    <property type="match status" value="1"/>
</dbReference>
<feature type="domain" description="3-oxo-5-alpha-steroid 4-dehydrogenase C-terminal" evidence="7">
    <location>
        <begin position="115"/>
        <end position="249"/>
    </location>
</feature>
<dbReference type="InterPro" id="IPR001104">
    <property type="entry name" value="3-oxo-5_a-steroid_4-DH_C"/>
</dbReference>
<dbReference type="Gramene" id="ONK74253">
    <property type="protein sequence ID" value="ONK74253"/>
    <property type="gene ID" value="A4U43_C03F4360"/>
</dbReference>
<gene>
    <name evidence="8" type="ORF">A4U43_C03F4360</name>
</gene>
<evidence type="ECO:0000256" key="2">
    <source>
        <dbReference type="ARBA" id="ARBA00007742"/>
    </source>
</evidence>
<organism evidence="8 9">
    <name type="scientific">Asparagus officinalis</name>
    <name type="common">Garden asparagus</name>
    <dbReference type="NCBI Taxonomy" id="4686"/>
    <lineage>
        <taxon>Eukaryota</taxon>
        <taxon>Viridiplantae</taxon>
        <taxon>Streptophyta</taxon>
        <taxon>Embryophyta</taxon>
        <taxon>Tracheophyta</taxon>
        <taxon>Spermatophyta</taxon>
        <taxon>Magnoliopsida</taxon>
        <taxon>Liliopsida</taxon>
        <taxon>Asparagales</taxon>
        <taxon>Asparagaceae</taxon>
        <taxon>Asparagoideae</taxon>
        <taxon>Asparagus</taxon>
    </lineage>
</organism>
<dbReference type="GO" id="GO:0016627">
    <property type="term" value="F:oxidoreductase activity, acting on the CH-CH group of donors"/>
    <property type="evidence" value="ECO:0007669"/>
    <property type="project" value="InterPro"/>
</dbReference>
<dbReference type="GO" id="GO:0006629">
    <property type="term" value="P:lipid metabolic process"/>
    <property type="evidence" value="ECO:0007669"/>
    <property type="project" value="InterPro"/>
</dbReference>
<feature type="transmembrane region" description="Helical" evidence="6">
    <location>
        <begin position="142"/>
        <end position="164"/>
    </location>
</feature>
<proteinExistence type="inferred from homology"/>
<keyword evidence="3 6" id="KW-0812">Transmembrane</keyword>
<comment type="subcellular location">
    <subcellularLocation>
        <location evidence="1">Membrane</location>
        <topology evidence="1">Multi-pass membrane protein</topology>
    </subcellularLocation>
</comment>
<protein>
    <recommendedName>
        <fullName evidence="7">3-oxo-5-alpha-steroid 4-dehydrogenase C-terminal domain-containing protein</fullName>
    </recommendedName>
</protein>
<sequence length="249" mass="27882">MSVINIVGLSFFGISELFGQHLGYSKFWNVSIKKKKNEFTLSSRTGMLILYAPAAVAAAASFFLPGAVVGLRAQLVSLALAIHFFKRVFEVLFIHKYSGRMQLLSTIIISSSYTINTINIIYTQHLSQSQSIREPAIDLKYPGILLSIIGILGNFYHHLLLANLRGKDEKGYKIPSGGLFGLVICPHYLFEIIVFFGLSLIAQTAYAFCFTAGTVVYLMGRSLATRRWYVSKFEDQFPREIKALVPFVF</sequence>
<dbReference type="PROSITE" id="PS50244">
    <property type="entry name" value="S5A_REDUCTASE"/>
    <property type="match status" value="1"/>
</dbReference>
<dbReference type="GO" id="GO:0016020">
    <property type="term" value="C:membrane"/>
    <property type="evidence" value="ECO:0007669"/>
    <property type="project" value="UniProtKB-SubCell"/>
</dbReference>
<keyword evidence="4 6" id="KW-1133">Transmembrane helix</keyword>
<name>A0A5P1F929_ASPOF</name>
<accession>A0A5P1F929</accession>
<comment type="similarity">
    <text evidence="2">Belongs to the steroid 5-alpha reductase family.</text>
</comment>
<dbReference type="AlphaFoldDB" id="A0A5P1F929"/>
<evidence type="ECO:0000313" key="9">
    <source>
        <dbReference type="Proteomes" id="UP000243459"/>
    </source>
</evidence>
<dbReference type="Pfam" id="PF02544">
    <property type="entry name" value="Steroid_dh"/>
    <property type="match status" value="1"/>
</dbReference>
<keyword evidence="9" id="KW-1185">Reference proteome</keyword>
<keyword evidence="5 6" id="KW-0472">Membrane</keyword>
<dbReference type="InterPro" id="IPR039357">
    <property type="entry name" value="SRD5A/TECR"/>
</dbReference>
<dbReference type="PANTHER" id="PTHR10556:SF35">
    <property type="entry name" value="3-OXO-5-ALPHA-STEROID 4-DEHYDROGENASE FAMILY PROTEIN"/>
    <property type="match status" value="1"/>
</dbReference>
<feature type="transmembrane region" description="Helical" evidence="6">
    <location>
        <begin position="176"/>
        <end position="198"/>
    </location>
</feature>
<feature type="transmembrane region" description="Helical" evidence="6">
    <location>
        <begin position="6"/>
        <end position="24"/>
    </location>
</feature>
<evidence type="ECO:0000313" key="8">
    <source>
        <dbReference type="EMBL" id="ONK74253.1"/>
    </source>
</evidence>
<feature type="transmembrane region" description="Helical" evidence="6">
    <location>
        <begin position="204"/>
        <end position="224"/>
    </location>
</feature>
<reference evidence="9" key="1">
    <citation type="journal article" date="2017" name="Nat. Commun.">
        <title>The asparagus genome sheds light on the origin and evolution of a young Y chromosome.</title>
        <authorList>
            <person name="Harkess A."/>
            <person name="Zhou J."/>
            <person name="Xu C."/>
            <person name="Bowers J.E."/>
            <person name="Van der Hulst R."/>
            <person name="Ayyampalayam S."/>
            <person name="Mercati F."/>
            <person name="Riccardi P."/>
            <person name="McKain M.R."/>
            <person name="Kakrana A."/>
            <person name="Tang H."/>
            <person name="Ray J."/>
            <person name="Groenendijk J."/>
            <person name="Arikit S."/>
            <person name="Mathioni S.M."/>
            <person name="Nakano M."/>
            <person name="Shan H."/>
            <person name="Telgmann-Rauber A."/>
            <person name="Kanno A."/>
            <person name="Yue Z."/>
            <person name="Chen H."/>
            <person name="Li W."/>
            <person name="Chen Y."/>
            <person name="Xu X."/>
            <person name="Zhang Y."/>
            <person name="Luo S."/>
            <person name="Chen H."/>
            <person name="Gao J."/>
            <person name="Mao Z."/>
            <person name="Pires J.C."/>
            <person name="Luo M."/>
            <person name="Kudrna D."/>
            <person name="Wing R.A."/>
            <person name="Meyers B.C."/>
            <person name="Yi K."/>
            <person name="Kong H."/>
            <person name="Lavrijsen P."/>
            <person name="Sunseri F."/>
            <person name="Falavigna A."/>
            <person name="Ye Y."/>
            <person name="Leebens-Mack J.H."/>
            <person name="Chen G."/>
        </authorList>
    </citation>
    <scope>NUCLEOTIDE SEQUENCE [LARGE SCALE GENOMIC DNA]</scope>
    <source>
        <strain evidence="9">cv. DH0086</strain>
    </source>
</reference>